<comment type="similarity">
    <text evidence="1 4">Belongs to the UDP-glycosyltransferase family.</text>
</comment>
<comment type="caution">
    <text evidence="7">The sequence shown here is derived from an EMBL/GenBank/DDBJ whole genome shotgun (WGS) entry which is preliminary data.</text>
</comment>
<dbReference type="InterPro" id="IPR035595">
    <property type="entry name" value="UDP_glycos_trans_CS"/>
</dbReference>
<reference evidence="7 8" key="1">
    <citation type="journal article" date="2024" name="Insects">
        <title>An Improved Chromosome-Level Genome Assembly of the Firefly Pyrocoelia pectoralis.</title>
        <authorList>
            <person name="Fu X."/>
            <person name="Meyer-Rochow V.B."/>
            <person name="Ballantyne L."/>
            <person name="Zhu X."/>
        </authorList>
    </citation>
    <scope>NUCLEOTIDE SEQUENCE [LARGE SCALE GENOMIC DNA]</scope>
    <source>
        <strain evidence="7">XCY_ONT2</strain>
    </source>
</reference>
<dbReference type="InterPro" id="IPR002213">
    <property type="entry name" value="UDP_glucos_trans"/>
</dbReference>
<evidence type="ECO:0000313" key="7">
    <source>
        <dbReference type="EMBL" id="KAK5640318.1"/>
    </source>
</evidence>
<evidence type="ECO:0000256" key="5">
    <source>
        <dbReference type="RuleBase" id="RU362059"/>
    </source>
</evidence>
<keyword evidence="8" id="KW-1185">Reference proteome</keyword>
<keyword evidence="3 4" id="KW-0808">Transferase</keyword>
<dbReference type="Pfam" id="PF00201">
    <property type="entry name" value="UDPGT"/>
    <property type="match status" value="1"/>
</dbReference>
<comment type="catalytic activity">
    <reaction evidence="5">
        <text>glucuronate acceptor + UDP-alpha-D-glucuronate = acceptor beta-D-glucuronoside + UDP + H(+)</text>
        <dbReference type="Rhea" id="RHEA:21032"/>
        <dbReference type="ChEBI" id="CHEBI:15378"/>
        <dbReference type="ChEBI" id="CHEBI:58052"/>
        <dbReference type="ChEBI" id="CHEBI:58223"/>
        <dbReference type="ChEBI" id="CHEBI:132367"/>
        <dbReference type="ChEBI" id="CHEBI:132368"/>
        <dbReference type="EC" id="2.4.1.17"/>
    </reaction>
</comment>
<dbReference type="AlphaFoldDB" id="A0AAN7V4V4"/>
<dbReference type="PANTHER" id="PTHR48043">
    <property type="entry name" value="EG:EG0003.4 PROTEIN-RELATED"/>
    <property type="match status" value="1"/>
</dbReference>
<evidence type="ECO:0000256" key="3">
    <source>
        <dbReference type="ARBA" id="ARBA00022679"/>
    </source>
</evidence>
<dbReference type="SUPFAM" id="SSF53756">
    <property type="entry name" value="UDP-Glycosyltransferase/glycogen phosphorylase"/>
    <property type="match status" value="1"/>
</dbReference>
<dbReference type="GO" id="GO:0015020">
    <property type="term" value="F:glucuronosyltransferase activity"/>
    <property type="evidence" value="ECO:0007669"/>
    <property type="project" value="UniProtKB-EC"/>
</dbReference>
<evidence type="ECO:0000256" key="1">
    <source>
        <dbReference type="ARBA" id="ARBA00009995"/>
    </source>
</evidence>
<dbReference type="CDD" id="cd03784">
    <property type="entry name" value="GT1_Gtf-like"/>
    <property type="match status" value="1"/>
</dbReference>
<organism evidence="7 8">
    <name type="scientific">Pyrocoelia pectoralis</name>
    <dbReference type="NCBI Taxonomy" id="417401"/>
    <lineage>
        <taxon>Eukaryota</taxon>
        <taxon>Metazoa</taxon>
        <taxon>Ecdysozoa</taxon>
        <taxon>Arthropoda</taxon>
        <taxon>Hexapoda</taxon>
        <taxon>Insecta</taxon>
        <taxon>Pterygota</taxon>
        <taxon>Neoptera</taxon>
        <taxon>Endopterygota</taxon>
        <taxon>Coleoptera</taxon>
        <taxon>Polyphaga</taxon>
        <taxon>Elateriformia</taxon>
        <taxon>Elateroidea</taxon>
        <taxon>Lampyridae</taxon>
        <taxon>Lampyrinae</taxon>
        <taxon>Pyrocoelia</taxon>
    </lineage>
</organism>
<dbReference type="PROSITE" id="PS00375">
    <property type="entry name" value="UDPGT"/>
    <property type="match status" value="1"/>
</dbReference>
<dbReference type="EMBL" id="JAVRBK010000008">
    <property type="protein sequence ID" value="KAK5640318.1"/>
    <property type="molecule type" value="Genomic_DNA"/>
</dbReference>
<sequence>MILFVLSLFVLQCHGARILAIIPTPSYSHNIVVQPLWKELSLRGHHVTTLTTEPIRDPRLINLTEIDLGFSYKTMLKNLQKKIYSDHLELYKFGYLRHAEVCDEQLGHPLLQAIIKNQSESFDLVIAESSRLPILAFAHRFRCPSIGITTLDATPTMYSLLGNPTHPLLYPDTWLDLEKSLTIVERVKRVLLDTQIAFFQTRTLFPLYDEMIQKHFGEGYPPAAELMKSVSVQFVNTDPIFHAVRPLTPTIIQIGGGLHRLTQKSLPHDLRTVLDNAKEGFIYFSLGSYAKSNSMSPNLLNIILETFAELPYLVLWKYESKHLPNKSDNVVIYDWVPQMGVLNHANIKLFITHGGLQSLNEAIDAGVPIVGLPLFADQPHNVQRMVSKGCGLLQRHNTLDKNGFKSTITEVIKNPRYRHKIKELGELANDQPMTGLERAVWWTEYVLRHKGAQHLKSTVADIPFYQYYLLDVASVLFSVITLMTLSLYFILKFIFRFLQAKVKKD</sequence>
<evidence type="ECO:0000256" key="4">
    <source>
        <dbReference type="RuleBase" id="RU003718"/>
    </source>
</evidence>
<name>A0AAN7V4V4_9COLE</name>
<keyword evidence="6" id="KW-0732">Signal</keyword>
<dbReference type="EC" id="2.4.1.17" evidence="5"/>
<keyword evidence="2 4" id="KW-0328">Glycosyltransferase</keyword>
<keyword evidence="5" id="KW-0472">Membrane</keyword>
<evidence type="ECO:0000256" key="6">
    <source>
        <dbReference type="SAM" id="SignalP"/>
    </source>
</evidence>
<protein>
    <recommendedName>
        <fullName evidence="5">UDP-glucuronosyltransferase</fullName>
        <ecNumber evidence="5">2.4.1.17</ecNumber>
    </recommendedName>
</protein>
<dbReference type="InterPro" id="IPR050271">
    <property type="entry name" value="UDP-glycosyltransferase"/>
</dbReference>
<dbReference type="GO" id="GO:0016020">
    <property type="term" value="C:membrane"/>
    <property type="evidence" value="ECO:0007669"/>
    <property type="project" value="UniProtKB-SubCell"/>
</dbReference>
<feature type="transmembrane region" description="Helical" evidence="5">
    <location>
        <begin position="467"/>
        <end position="491"/>
    </location>
</feature>
<keyword evidence="5" id="KW-0812">Transmembrane</keyword>
<proteinExistence type="inferred from homology"/>
<feature type="signal peptide" evidence="6">
    <location>
        <begin position="1"/>
        <end position="15"/>
    </location>
</feature>
<dbReference type="Proteomes" id="UP001329430">
    <property type="component" value="Chromosome 8"/>
</dbReference>
<dbReference type="FunFam" id="3.40.50.2000:FF:000050">
    <property type="entry name" value="UDP-glucuronosyltransferase"/>
    <property type="match status" value="1"/>
</dbReference>
<dbReference type="Gene3D" id="3.40.50.2000">
    <property type="entry name" value="Glycogen Phosphorylase B"/>
    <property type="match status" value="2"/>
</dbReference>
<accession>A0AAN7V4V4</accession>
<dbReference type="PANTHER" id="PTHR48043:SF159">
    <property type="entry name" value="EG:EG0003.4 PROTEIN-RELATED"/>
    <property type="match status" value="1"/>
</dbReference>
<keyword evidence="5" id="KW-1133">Transmembrane helix</keyword>
<feature type="chain" id="PRO_5042993503" description="UDP-glucuronosyltransferase" evidence="6">
    <location>
        <begin position="16"/>
        <end position="505"/>
    </location>
</feature>
<gene>
    <name evidence="7" type="ORF">RI129_011129</name>
</gene>
<comment type="subcellular location">
    <subcellularLocation>
        <location evidence="5">Membrane</location>
        <topology evidence="5">Single-pass membrane protein</topology>
    </subcellularLocation>
</comment>
<evidence type="ECO:0000313" key="8">
    <source>
        <dbReference type="Proteomes" id="UP001329430"/>
    </source>
</evidence>
<evidence type="ECO:0000256" key="2">
    <source>
        <dbReference type="ARBA" id="ARBA00022676"/>
    </source>
</evidence>